<dbReference type="CDD" id="cd06223">
    <property type="entry name" value="PRTases_typeI"/>
    <property type="match status" value="1"/>
</dbReference>
<dbReference type="NCBIfam" id="NF008616">
    <property type="entry name" value="PRK11595.1"/>
    <property type="match status" value="1"/>
</dbReference>
<name>A0AB39VTF1_9GAMM</name>
<evidence type="ECO:0000313" key="3">
    <source>
        <dbReference type="EMBL" id="XDU72801.1"/>
    </source>
</evidence>
<gene>
    <name evidence="3" type="primary">gntX</name>
    <name evidence="3" type="ORF">AB3G37_01340</name>
</gene>
<proteinExistence type="inferred from homology"/>
<comment type="similarity">
    <text evidence="1">Belongs to the ComF/GntX family.</text>
</comment>
<dbReference type="PANTHER" id="PTHR47505:SF1">
    <property type="entry name" value="DNA UTILIZATION PROTEIN YHGH"/>
    <property type="match status" value="1"/>
</dbReference>
<dbReference type="InterPro" id="IPR051910">
    <property type="entry name" value="ComF/GntX_DNA_util-trans"/>
</dbReference>
<dbReference type="Pfam" id="PF00156">
    <property type="entry name" value="Pribosyltran"/>
    <property type="match status" value="1"/>
</dbReference>
<dbReference type="InterPro" id="IPR029057">
    <property type="entry name" value="PRTase-like"/>
</dbReference>
<sequence length="227" mass="25874">MFTLASRCWLCQQPLQLAKHGICSLCLRQLPIIPVCCPCCGLPSGDAGQACGRCQLKPPGWQALIFAQLYQPPISTLLLRFKFSSVPELAVPLARLFLMRWLERWREGSVVRPQILLSIPLHLRRYRQRGYNQSDLLAHPLARWLGCEYFPAALQRQRATPPQQQLSERERKRNLQRAFCCTQRLAGKHIALIDDVITTGSTISEVAKILNKEDIASLQIWCICRTL</sequence>
<dbReference type="EMBL" id="CP165628">
    <property type="protein sequence ID" value="XDU72801.1"/>
    <property type="molecule type" value="Genomic_DNA"/>
</dbReference>
<evidence type="ECO:0000256" key="1">
    <source>
        <dbReference type="ARBA" id="ARBA00008007"/>
    </source>
</evidence>
<dbReference type="AlphaFoldDB" id="A0AB39VTF1"/>
<feature type="domain" description="Phosphoribosyltransferase" evidence="2">
    <location>
        <begin position="138"/>
        <end position="225"/>
    </location>
</feature>
<reference evidence="3" key="1">
    <citation type="submission" date="2024-07" db="EMBL/GenBank/DDBJ databases">
        <authorList>
            <person name="Biller S.J."/>
        </authorList>
    </citation>
    <scope>NUCLEOTIDE SEQUENCE</scope>
    <source>
        <strain evidence="3">WC2420</strain>
    </source>
</reference>
<protein>
    <submittedName>
        <fullName evidence="3">DNA utilization protein GntX</fullName>
    </submittedName>
</protein>
<evidence type="ECO:0000259" key="2">
    <source>
        <dbReference type="Pfam" id="PF00156"/>
    </source>
</evidence>
<dbReference type="PANTHER" id="PTHR47505">
    <property type="entry name" value="DNA UTILIZATION PROTEIN YHGH"/>
    <property type="match status" value="1"/>
</dbReference>
<dbReference type="RefSeq" id="WP_369789484.1">
    <property type="nucleotide sequence ID" value="NZ_CP165628.1"/>
</dbReference>
<dbReference type="Gene3D" id="3.40.50.2020">
    <property type="match status" value="1"/>
</dbReference>
<dbReference type="InterPro" id="IPR000836">
    <property type="entry name" value="PRTase_dom"/>
</dbReference>
<accession>A0AB39VTF1</accession>
<dbReference type="SUPFAM" id="SSF53271">
    <property type="entry name" value="PRTase-like"/>
    <property type="match status" value="1"/>
</dbReference>
<organism evidence="3">
    <name type="scientific">Rouxiella sp. WC2420</name>
    <dbReference type="NCBI Taxonomy" id="3234145"/>
    <lineage>
        <taxon>Bacteria</taxon>
        <taxon>Pseudomonadati</taxon>
        <taxon>Pseudomonadota</taxon>
        <taxon>Gammaproteobacteria</taxon>
        <taxon>Enterobacterales</taxon>
        <taxon>Yersiniaceae</taxon>
        <taxon>Rouxiella</taxon>
    </lineage>
</organism>